<dbReference type="EMBL" id="JAPZBO010000009">
    <property type="protein sequence ID" value="KAJ5303452.1"/>
    <property type="molecule type" value="Genomic_DNA"/>
</dbReference>
<dbReference type="AlphaFoldDB" id="A0A9W9H2B2"/>
<reference evidence="1" key="1">
    <citation type="submission" date="2022-12" db="EMBL/GenBank/DDBJ databases">
        <authorList>
            <person name="Petersen C."/>
        </authorList>
    </citation>
    <scope>NUCLEOTIDE SEQUENCE</scope>
    <source>
        <strain evidence="1">IBT 21472</strain>
    </source>
</reference>
<dbReference type="Proteomes" id="UP001147746">
    <property type="component" value="Unassembled WGS sequence"/>
</dbReference>
<accession>A0A9W9H2B2</accession>
<protein>
    <submittedName>
        <fullName evidence="1">Uncharacterized protein</fullName>
    </submittedName>
</protein>
<proteinExistence type="predicted"/>
<gene>
    <name evidence="1" type="ORF">N7476_010251</name>
</gene>
<reference evidence="1" key="2">
    <citation type="journal article" date="2023" name="IMA Fungus">
        <title>Comparative genomic study of the Penicillium genus elucidates a diverse pangenome and 15 lateral gene transfer events.</title>
        <authorList>
            <person name="Petersen C."/>
            <person name="Sorensen T."/>
            <person name="Nielsen M.R."/>
            <person name="Sondergaard T.E."/>
            <person name="Sorensen J.L."/>
            <person name="Fitzpatrick D.A."/>
            <person name="Frisvad J.C."/>
            <person name="Nielsen K.L."/>
        </authorList>
    </citation>
    <scope>NUCLEOTIDE SEQUENCE</scope>
    <source>
        <strain evidence="1">IBT 21472</strain>
    </source>
</reference>
<dbReference type="Gene3D" id="2.60.120.260">
    <property type="entry name" value="Galactose-binding domain-like"/>
    <property type="match status" value="1"/>
</dbReference>
<name>A0A9W9H2B2_9EURO</name>
<evidence type="ECO:0000313" key="1">
    <source>
        <dbReference type="EMBL" id="KAJ5303452.1"/>
    </source>
</evidence>
<comment type="caution">
    <text evidence="1">The sequence shown here is derived from an EMBL/GenBank/DDBJ whole genome shotgun (WGS) entry which is preliminary data.</text>
</comment>
<keyword evidence="2" id="KW-1185">Reference proteome</keyword>
<evidence type="ECO:0000313" key="2">
    <source>
        <dbReference type="Proteomes" id="UP001147746"/>
    </source>
</evidence>
<organism evidence="1 2">
    <name type="scientific">Penicillium atrosanguineum</name>
    <dbReference type="NCBI Taxonomy" id="1132637"/>
    <lineage>
        <taxon>Eukaryota</taxon>
        <taxon>Fungi</taxon>
        <taxon>Dikarya</taxon>
        <taxon>Ascomycota</taxon>
        <taxon>Pezizomycotina</taxon>
        <taxon>Eurotiomycetes</taxon>
        <taxon>Eurotiomycetidae</taxon>
        <taxon>Eurotiales</taxon>
        <taxon>Aspergillaceae</taxon>
        <taxon>Penicillium</taxon>
    </lineage>
</organism>
<sequence>MLNIVKTCEDGFKLILNFASASDITKDLAALGDYMLPHRISDAVLVDSFNDGDDRESCYKNFIRKTGSNFGYNWAPKIALLGIWQSA</sequence>